<dbReference type="Pfam" id="PF01740">
    <property type="entry name" value="STAS"/>
    <property type="match status" value="1"/>
</dbReference>
<dbReference type="CDD" id="cd07043">
    <property type="entry name" value="STAS_anti-anti-sigma_factors"/>
    <property type="match status" value="1"/>
</dbReference>
<feature type="domain" description="STAS" evidence="1">
    <location>
        <begin position="1"/>
        <end position="57"/>
    </location>
</feature>
<name>A0ABX1IFT4_STRGB</name>
<dbReference type="PROSITE" id="PS50801">
    <property type="entry name" value="STAS"/>
    <property type="match status" value="1"/>
</dbReference>
<organism evidence="2 3">
    <name type="scientific">Streptomyces galbus</name>
    <dbReference type="NCBI Taxonomy" id="33898"/>
    <lineage>
        <taxon>Bacteria</taxon>
        <taxon>Bacillati</taxon>
        <taxon>Actinomycetota</taxon>
        <taxon>Actinomycetes</taxon>
        <taxon>Kitasatosporales</taxon>
        <taxon>Streptomycetaceae</taxon>
        <taxon>Streptomyces</taxon>
    </lineage>
</organism>
<dbReference type="Proteomes" id="UP000744032">
    <property type="component" value="Unassembled WGS sequence"/>
</dbReference>
<gene>
    <name evidence="2" type="ORF">HF200_01550</name>
</gene>
<evidence type="ECO:0000313" key="3">
    <source>
        <dbReference type="Proteomes" id="UP000744032"/>
    </source>
</evidence>
<dbReference type="Gene3D" id="3.30.750.24">
    <property type="entry name" value="STAS domain"/>
    <property type="match status" value="1"/>
</dbReference>
<dbReference type="SUPFAM" id="SSF52091">
    <property type="entry name" value="SpoIIaa-like"/>
    <property type="match status" value="1"/>
</dbReference>
<evidence type="ECO:0000259" key="1">
    <source>
        <dbReference type="PROSITE" id="PS50801"/>
    </source>
</evidence>
<proteinExistence type="predicted"/>
<reference evidence="2 3" key="1">
    <citation type="submission" date="2020-04" db="EMBL/GenBank/DDBJ databases">
        <title>Genome sequence of Streptomyces galbus strain I339.</title>
        <authorList>
            <person name="Silva E.A.N."/>
            <person name="Merces M."/>
            <person name="Castelo Branco A.P.O.T."/>
            <person name="Vasconcelos P.C."/>
            <person name="Costa N.P."/>
            <person name="Marinho G.C.S."/>
            <person name="Oliveira C.J.B."/>
            <person name="Araujo D."/>
            <person name="Rodrigues Junior V.S."/>
            <person name="Almeida R."/>
            <person name="Silva Filho U.R."/>
            <person name="Andrade A.S.A."/>
            <person name="Cibulski S.P."/>
        </authorList>
    </citation>
    <scope>NUCLEOTIDE SEQUENCE [LARGE SCALE GENOMIC DNA]</scope>
    <source>
        <strain evidence="2 3">I339</strain>
    </source>
</reference>
<sequence length="57" mass="6039">MDSVGINILIAAYKAVSKVEGWIRLAAPSASVLRALQIVGIDDFIACRPTLREALAA</sequence>
<dbReference type="EMBL" id="JAAXMD010000006">
    <property type="protein sequence ID" value="NKQ23183.1"/>
    <property type="molecule type" value="Genomic_DNA"/>
</dbReference>
<dbReference type="InterPro" id="IPR036513">
    <property type="entry name" value="STAS_dom_sf"/>
</dbReference>
<protein>
    <submittedName>
        <fullName evidence="2">STAS domain-containing protein</fullName>
    </submittedName>
</protein>
<dbReference type="InterPro" id="IPR002645">
    <property type="entry name" value="STAS_dom"/>
</dbReference>
<evidence type="ECO:0000313" key="2">
    <source>
        <dbReference type="EMBL" id="NKQ23183.1"/>
    </source>
</evidence>
<comment type="caution">
    <text evidence="2">The sequence shown here is derived from an EMBL/GenBank/DDBJ whole genome shotgun (WGS) entry which is preliminary data.</text>
</comment>
<accession>A0ABX1IFT4</accession>
<keyword evidence="3" id="KW-1185">Reference proteome</keyword>